<evidence type="ECO:0000256" key="11">
    <source>
        <dbReference type="ARBA" id="ARBA00023303"/>
    </source>
</evidence>
<dbReference type="InterPro" id="IPR001873">
    <property type="entry name" value="ENaC"/>
</dbReference>
<keyword evidence="4 12" id="KW-0894">Sodium channel</keyword>
<gene>
    <name evidence="14" type="ORF">O3M35_002744</name>
</gene>
<dbReference type="Gene3D" id="1.10.287.820">
    <property type="entry name" value="Acid-sensing ion channel domain"/>
    <property type="match status" value="1"/>
</dbReference>
<protein>
    <recommendedName>
        <fullName evidence="16">Pickpocket protein 28</fullName>
    </recommendedName>
</protein>
<keyword evidence="11 12" id="KW-0407">Ion channel</keyword>
<dbReference type="Pfam" id="PF00858">
    <property type="entry name" value="ASC"/>
    <property type="match status" value="1"/>
</dbReference>
<keyword evidence="5 12" id="KW-0812">Transmembrane</keyword>
<dbReference type="PANTHER" id="PTHR11690">
    <property type="entry name" value="AMILORIDE-SENSITIVE SODIUM CHANNEL-RELATED"/>
    <property type="match status" value="1"/>
</dbReference>
<evidence type="ECO:0000256" key="12">
    <source>
        <dbReference type="RuleBase" id="RU000679"/>
    </source>
</evidence>
<dbReference type="GO" id="GO:0015280">
    <property type="term" value="F:ligand-gated sodium channel activity"/>
    <property type="evidence" value="ECO:0007669"/>
    <property type="project" value="TreeGrafter"/>
</dbReference>
<sequence length="506" mass="58392">MIAFLMAVGTSSYFITFLFDKYNRMPVITSLSPTPAKISEFPFPAVTVCNMNVMRRSEAENIFYAAENNLYSEAEIDEKLVYDFCNRDPPKRVAEKTINISAPWDYIQKFMINISQPCHEMFMYCEWHGDRVECTDFFNPSLTDEGICCVFNRLKRDFIFKNPRDLSDLNITFPGESYDWTPERGYQSNISFDVLPRRARGPGTHMGLTIVINAELDEYFCATDNSQGFKIMLNNPTETPKISSFAISVEAGKETKLVIEPKLTTASDQMRGIDKSKRQCYFETERQLFFYRTYSQNGCNLECEANFTIRRCGCVLYHMPKNASTRICGKKDDKCIKDAKSKPEILEQSDDETSESNRVNRIHQCDCLPACNEITYGFALSSSRITDAVKIDRSMLGRYNQSYFKQNMAIIRFYFMEKQYPATIRGVLFGFTEFLSNTGGLLGLFLGFSFLSAVEIAYFLTFRVCFENRKTRQAEIDVEKVENRKAIRLDITDPAFIIRKPLPFRK</sequence>
<dbReference type="Gene3D" id="2.60.470.10">
    <property type="entry name" value="Acid-sensing ion channels like domains"/>
    <property type="match status" value="1"/>
</dbReference>
<dbReference type="Proteomes" id="UP001461498">
    <property type="component" value="Unassembled WGS sequence"/>
</dbReference>
<evidence type="ECO:0000313" key="15">
    <source>
        <dbReference type="Proteomes" id="UP001461498"/>
    </source>
</evidence>
<evidence type="ECO:0000256" key="4">
    <source>
        <dbReference type="ARBA" id="ARBA00022461"/>
    </source>
</evidence>
<evidence type="ECO:0000256" key="10">
    <source>
        <dbReference type="ARBA" id="ARBA00023201"/>
    </source>
</evidence>
<dbReference type="PRINTS" id="PR01078">
    <property type="entry name" value="AMINACHANNEL"/>
</dbReference>
<evidence type="ECO:0000256" key="3">
    <source>
        <dbReference type="ARBA" id="ARBA00022448"/>
    </source>
</evidence>
<comment type="similarity">
    <text evidence="2 12">Belongs to the amiloride-sensitive sodium channel (TC 1.A.6) family.</text>
</comment>
<comment type="subcellular location">
    <subcellularLocation>
        <location evidence="1">Membrane</location>
        <topology evidence="1">Multi-pass membrane protein</topology>
    </subcellularLocation>
</comment>
<keyword evidence="7" id="KW-0915">Sodium</keyword>
<evidence type="ECO:0000256" key="13">
    <source>
        <dbReference type="SAM" id="Phobius"/>
    </source>
</evidence>
<evidence type="ECO:0000256" key="5">
    <source>
        <dbReference type="ARBA" id="ARBA00022692"/>
    </source>
</evidence>
<keyword evidence="9 13" id="KW-0472">Membrane</keyword>
<evidence type="ECO:0000256" key="2">
    <source>
        <dbReference type="ARBA" id="ARBA00007193"/>
    </source>
</evidence>
<keyword evidence="8 12" id="KW-0406">Ion transport</keyword>
<evidence type="ECO:0000313" key="14">
    <source>
        <dbReference type="EMBL" id="KAK9499768.1"/>
    </source>
</evidence>
<evidence type="ECO:0000256" key="6">
    <source>
        <dbReference type="ARBA" id="ARBA00022989"/>
    </source>
</evidence>
<dbReference type="GO" id="GO:0005886">
    <property type="term" value="C:plasma membrane"/>
    <property type="evidence" value="ECO:0007669"/>
    <property type="project" value="TreeGrafter"/>
</dbReference>
<accession>A0AAW1CLE2</accession>
<keyword evidence="6 13" id="KW-1133">Transmembrane helix</keyword>
<feature type="transmembrane region" description="Helical" evidence="13">
    <location>
        <begin position="441"/>
        <end position="462"/>
    </location>
</feature>
<evidence type="ECO:0000256" key="8">
    <source>
        <dbReference type="ARBA" id="ARBA00023065"/>
    </source>
</evidence>
<keyword evidence="15" id="KW-1185">Reference proteome</keyword>
<proteinExistence type="inferred from homology"/>
<evidence type="ECO:0000256" key="9">
    <source>
        <dbReference type="ARBA" id="ARBA00023136"/>
    </source>
</evidence>
<evidence type="ECO:0000256" key="7">
    <source>
        <dbReference type="ARBA" id="ARBA00023053"/>
    </source>
</evidence>
<evidence type="ECO:0000256" key="1">
    <source>
        <dbReference type="ARBA" id="ARBA00004141"/>
    </source>
</evidence>
<name>A0AAW1CLE2_9HEMI</name>
<organism evidence="14 15">
    <name type="scientific">Rhynocoris fuscipes</name>
    <dbReference type="NCBI Taxonomy" id="488301"/>
    <lineage>
        <taxon>Eukaryota</taxon>
        <taxon>Metazoa</taxon>
        <taxon>Ecdysozoa</taxon>
        <taxon>Arthropoda</taxon>
        <taxon>Hexapoda</taxon>
        <taxon>Insecta</taxon>
        <taxon>Pterygota</taxon>
        <taxon>Neoptera</taxon>
        <taxon>Paraneoptera</taxon>
        <taxon>Hemiptera</taxon>
        <taxon>Heteroptera</taxon>
        <taxon>Panheteroptera</taxon>
        <taxon>Cimicomorpha</taxon>
        <taxon>Reduviidae</taxon>
        <taxon>Harpactorinae</taxon>
        <taxon>Harpactorini</taxon>
        <taxon>Rhynocoris</taxon>
    </lineage>
</organism>
<dbReference type="PANTHER" id="PTHR11690:SF243">
    <property type="entry name" value="PICKPOCKET 12-RELATED"/>
    <property type="match status" value="1"/>
</dbReference>
<dbReference type="AlphaFoldDB" id="A0AAW1CLE2"/>
<keyword evidence="10 12" id="KW-0739">Sodium transport</keyword>
<reference evidence="14 15" key="1">
    <citation type="submission" date="2022-12" db="EMBL/GenBank/DDBJ databases">
        <title>Chromosome-level genome assembly of true bugs.</title>
        <authorList>
            <person name="Ma L."/>
            <person name="Li H."/>
        </authorList>
    </citation>
    <scope>NUCLEOTIDE SEQUENCE [LARGE SCALE GENOMIC DNA]</scope>
    <source>
        <strain evidence="14">Lab_2022b</strain>
    </source>
</reference>
<evidence type="ECO:0008006" key="16">
    <source>
        <dbReference type="Google" id="ProtNLM"/>
    </source>
</evidence>
<dbReference type="EMBL" id="JAPXFL010000011">
    <property type="protein sequence ID" value="KAK9499768.1"/>
    <property type="molecule type" value="Genomic_DNA"/>
</dbReference>
<keyword evidence="3 12" id="KW-0813">Transport</keyword>
<comment type="caution">
    <text evidence="14">The sequence shown here is derived from an EMBL/GenBank/DDBJ whole genome shotgun (WGS) entry which is preliminary data.</text>
</comment>